<name>A0A5B7BVL5_DAVIN</name>
<organism evidence="2">
    <name type="scientific">Davidia involucrata</name>
    <name type="common">Dove tree</name>
    <dbReference type="NCBI Taxonomy" id="16924"/>
    <lineage>
        <taxon>Eukaryota</taxon>
        <taxon>Viridiplantae</taxon>
        <taxon>Streptophyta</taxon>
        <taxon>Embryophyta</taxon>
        <taxon>Tracheophyta</taxon>
        <taxon>Spermatophyta</taxon>
        <taxon>Magnoliopsida</taxon>
        <taxon>eudicotyledons</taxon>
        <taxon>Gunneridae</taxon>
        <taxon>Pentapetalae</taxon>
        <taxon>asterids</taxon>
        <taxon>Cornales</taxon>
        <taxon>Nyssaceae</taxon>
        <taxon>Davidia</taxon>
    </lineage>
</organism>
<sequence>MSMGDKEFVNFRQCFELLSCSMGIDDFELWCVVLWMVWGQRNNVFHDGKGKVAEGVIMAAKNFLGEFREAQFKMSVVFPVWVRVGAASWSPPHEGVFKVNVDGSWVPGDTVGGMGGVIRNHKGEVIGGFAKCLKQCVSAEHVEALAMLHGVIFARDIGIQDVEVEGDCLRVLLAVESPGEDFSFFGSYCGWFQGGGGWFSVGQMFPCQARGEPVGS</sequence>
<dbReference type="EMBL" id="GHES01042078">
    <property type="protein sequence ID" value="MPA72637.1"/>
    <property type="molecule type" value="Transcribed_RNA"/>
</dbReference>
<reference evidence="2" key="1">
    <citation type="submission" date="2019-08" db="EMBL/GenBank/DDBJ databases">
        <title>Reference gene set and small RNA set construction with multiple tissues from Davidia involucrata Baill.</title>
        <authorList>
            <person name="Yang H."/>
            <person name="Zhou C."/>
            <person name="Li G."/>
            <person name="Wang J."/>
            <person name="Gao P."/>
            <person name="Wang M."/>
            <person name="Wang R."/>
            <person name="Zhao Y."/>
        </authorList>
    </citation>
    <scope>NUCLEOTIDE SEQUENCE</scope>
    <source>
        <tissue evidence="2">Mixed with DoveR01_LX</tissue>
    </source>
</reference>
<dbReference type="PANTHER" id="PTHR47074:SF48">
    <property type="entry name" value="POLYNUCLEOTIDYL TRANSFERASE, RIBONUCLEASE H-LIKE SUPERFAMILY PROTEIN"/>
    <property type="match status" value="1"/>
</dbReference>
<gene>
    <name evidence="2" type="ORF">Din_042078</name>
</gene>
<feature type="domain" description="RNase H type-1" evidence="1">
    <location>
        <begin position="100"/>
        <end position="174"/>
    </location>
</feature>
<protein>
    <recommendedName>
        <fullName evidence="1">RNase H type-1 domain-containing protein</fullName>
    </recommendedName>
</protein>
<dbReference type="GO" id="GO:0004523">
    <property type="term" value="F:RNA-DNA hybrid ribonuclease activity"/>
    <property type="evidence" value="ECO:0007669"/>
    <property type="project" value="InterPro"/>
</dbReference>
<dbReference type="InterPro" id="IPR044730">
    <property type="entry name" value="RNase_H-like_dom_plant"/>
</dbReference>
<evidence type="ECO:0000259" key="1">
    <source>
        <dbReference type="Pfam" id="PF13456"/>
    </source>
</evidence>
<dbReference type="CDD" id="cd06222">
    <property type="entry name" value="RNase_H_like"/>
    <property type="match status" value="1"/>
</dbReference>
<dbReference type="InterPro" id="IPR052929">
    <property type="entry name" value="RNase_H-like_EbsB-rel"/>
</dbReference>
<dbReference type="InterPro" id="IPR012337">
    <property type="entry name" value="RNaseH-like_sf"/>
</dbReference>
<evidence type="ECO:0000313" key="2">
    <source>
        <dbReference type="EMBL" id="MPA72637.1"/>
    </source>
</evidence>
<dbReference type="SUPFAM" id="SSF53098">
    <property type="entry name" value="Ribonuclease H-like"/>
    <property type="match status" value="1"/>
</dbReference>
<dbReference type="PANTHER" id="PTHR47074">
    <property type="entry name" value="BNAC02G40300D PROTEIN"/>
    <property type="match status" value="1"/>
</dbReference>
<dbReference type="InterPro" id="IPR002156">
    <property type="entry name" value="RNaseH_domain"/>
</dbReference>
<proteinExistence type="predicted"/>
<dbReference type="AlphaFoldDB" id="A0A5B7BVL5"/>
<dbReference type="GO" id="GO:0003676">
    <property type="term" value="F:nucleic acid binding"/>
    <property type="evidence" value="ECO:0007669"/>
    <property type="project" value="InterPro"/>
</dbReference>
<dbReference type="InterPro" id="IPR036397">
    <property type="entry name" value="RNaseH_sf"/>
</dbReference>
<dbReference type="Pfam" id="PF13456">
    <property type="entry name" value="RVT_3"/>
    <property type="match status" value="1"/>
</dbReference>
<accession>A0A5B7BVL5</accession>
<dbReference type="Gene3D" id="3.30.420.10">
    <property type="entry name" value="Ribonuclease H-like superfamily/Ribonuclease H"/>
    <property type="match status" value="1"/>
</dbReference>